<dbReference type="GO" id="GO:0005768">
    <property type="term" value="C:endosome"/>
    <property type="evidence" value="ECO:0007669"/>
    <property type="project" value="TreeGrafter"/>
</dbReference>
<evidence type="ECO:0000313" key="5">
    <source>
        <dbReference type="Proteomes" id="UP000007797"/>
    </source>
</evidence>
<feature type="compositionally biased region" description="Gly residues" evidence="3">
    <location>
        <begin position="177"/>
        <end position="186"/>
    </location>
</feature>
<feature type="compositionally biased region" description="Basic and acidic residues" evidence="3">
    <location>
        <begin position="236"/>
        <end position="253"/>
    </location>
</feature>
<feature type="coiled-coil region" evidence="2">
    <location>
        <begin position="44"/>
        <end position="75"/>
    </location>
</feature>
<feature type="compositionally biased region" description="Low complexity" evidence="3">
    <location>
        <begin position="225"/>
        <end position="234"/>
    </location>
</feature>
<dbReference type="PANTHER" id="PTHR15157">
    <property type="entry name" value="UV RADIATION RESISTANCE-ASSOCIATED GENE PROTEIN"/>
    <property type="match status" value="1"/>
</dbReference>
<proteinExistence type="predicted"/>
<gene>
    <name evidence="4" type="ORF">DFA_08371</name>
</gene>
<feature type="region of interest" description="Disordered" evidence="3">
    <location>
        <begin position="170"/>
        <end position="190"/>
    </location>
</feature>
<accession>F4Q5W7</accession>
<evidence type="ECO:0000313" key="4">
    <source>
        <dbReference type="EMBL" id="EGG17376.1"/>
    </source>
</evidence>
<keyword evidence="1 2" id="KW-0175">Coiled coil</keyword>
<dbReference type="GO" id="GO:0035493">
    <property type="term" value="P:SNARE complex assembly"/>
    <property type="evidence" value="ECO:0007669"/>
    <property type="project" value="TreeGrafter"/>
</dbReference>
<evidence type="ECO:0008006" key="6">
    <source>
        <dbReference type="Google" id="ProtNLM"/>
    </source>
</evidence>
<dbReference type="Pfam" id="PF10186">
    <property type="entry name" value="ATG14"/>
    <property type="match status" value="1"/>
</dbReference>
<organism evidence="4 5">
    <name type="scientific">Cavenderia fasciculata</name>
    <name type="common">Slime mold</name>
    <name type="synonym">Dictyostelium fasciculatum</name>
    <dbReference type="NCBI Taxonomy" id="261658"/>
    <lineage>
        <taxon>Eukaryota</taxon>
        <taxon>Amoebozoa</taxon>
        <taxon>Evosea</taxon>
        <taxon>Eumycetozoa</taxon>
        <taxon>Dictyostelia</taxon>
        <taxon>Acytosteliales</taxon>
        <taxon>Cavenderiaceae</taxon>
        <taxon>Cavenderia</taxon>
    </lineage>
</organism>
<evidence type="ECO:0000256" key="3">
    <source>
        <dbReference type="SAM" id="MobiDB-lite"/>
    </source>
</evidence>
<name>F4Q5W7_CACFS</name>
<evidence type="ECO:0000256" key="2">
    <source>
        <dbReference type="SAM" id="Coils"/>
    </source>
</evidence>
<dbReference type="OMA" id="FNFQESY"/>
<dbReference type="AlphaFoldDB" id="F4Q5W7"/>
<dbReference type="GeneID" id="14869957"/>
<dbReference type="GO" id="GO:0000323">
    <property type="term" value="C:lytic vacuole"/>
    <property type="evidence" value="ECO:0007669"/>
    <property type="project" value="TreeGrafter"/>
</dbReference>
<keyword evidence="5" id="KW-1185">Reference proteome</keyword>
<feature type="region of interest" description="Disordered" evidence="3">
    <location>
        <begin position="210"/>
        <end position="259"/>
    </location>
</feature>
<dbReference type="Proteomes" id="UP000007797">
    <property type="component" value="Unassembled WGS sequence"/>
</dbReference>
<protein>
    <recommendedName>
        <fullName evidence="6">Autophagy-related protein 14</fullName>
    </recommendedName>
</protein>
<dbReference type="PANTHER" id="PTHR15157:SF12">
    <property type="entry name" value="AUTOPHAGY-RELATED PROTEIN 14"/>
    <property type="match status" value="1"/>
</dbReference>
<dbReference type="GO" id="GO:0000149">
    <property type="term" value="F:SNARE binding"/>
    <property type="evidence" value="ECO:0007669"/>
    <property type="project" value="TreeGrafter"/>
</dbReference>
<dbReference type="RefSeq" id="XP_004355860.1">
    <property type="nucleotide sequence ID" value="XM_004355807.1"/>
</dbReference>
<dbReference type="GO" id="GO:0032991">
    <property type="term" value="C:protein-containing complex"/>
    <property type="evidence" value="ECO:0007669"/>
    <property type="project" value="UniProtKB-ARBA"/>
</dbReference>
<dbReference type="InterPro" id="IPR018791">
    <property type="entry name" value="UV_resistance/autophagy_Atg14"/>
</dbReference>
<dbReference type="EMBL" id="GL883021">
    <property type="protein sequence ID" value="EGG17376.1"/>
    <property type="molecule type" value="Genomic_DNA"/>
</dbReference>
<dbReference type="OrthoDB" id="16772at2759"/>
<evidence type="ECO:0000256" key="1">
    <source>
        <dbReference type="ARBA" id="ARBA00023054"/>
    </source>
</evidence>
<dbReference type="KEGG" id="dfa:DFA_08371"/>
<sequence length="383" mass="43437">MNFFFNCTSCNCKFNFQESYCKYCLTRYVCIVDRYKRNEKISNIEAKRFHIDQLKQRIESMKNNIENENKLLDVKKKYLVTRRNILKKNKQSFEENDTTEVDKLPNTIEQLKLDLNDKILQQKYPKDVVAATLGYTVKLIEMISIILGVVLPHRMKFIGSKSVIQNVDTPTHRIKPAGGGGIGGSLGSMSSTSTTSATNLLLVSGGNTGSQSLPSSVGSGGIPNTTSSTTTVSTIKQDKQLEKKQDKQEKSQQQDKQQPFLPLYFNNKVKSKDYQKALYLLGENIAYLRFQQGLLTPKESHSYFLQNIMELINSSNLGKNGPFTYEKGLDSAHSPTSSSMIYTNIIDDEESKEDWEIINFLPPPPNNTEDIEHMERILNDIVE</sequence>
<reference evidence="5" key="1">
    <citation type="journal article" date="2011" name="Genome Res.">
        <title>Phylogeny-wide analysis of social amoeba genomes highlights ancient origins for complex intercellular communication.</title>
        <authorList>
            <person name="Heidel A.J."/>
            <person name="Lawal H.M."/>
            <person name="Felder M."/>
            <person name="Schilde C."/>
            <person name="Helps N.R."/>
            <person name="Tunggal B."/>
            <person name="Rivero F."/>
            <person name="John U."/>
            <person name="Schleicher M."/>
            <person name="Eichinger L."/>
            <person name="Platzer M."/>
            <person name="Noegel A.A."/>
            <person name="Schaap P."/>
            <person name="Gloeckner G."/>
        </authorList>
    </citation>
    <scope>NUCLEOTIDE SEQUENCE [LARGE SCALE GENOMIC DNA]</scope>
    <source>
        <strain evidence="5">SH3</strain>
    </source>
</reference>